<evidence type="ECO:0000256" key="4">
    <source>
        <dbReference type="ARBA" id="ARBA00022475"/>
    </source>
</evidence>
<gene>
    <name evidence="10" type="ORF">BFW87_21725</name>
</gene>
<dbReference type="CDD" id="cd06261">
    <property type="entry name" value="TM_PBP2"/>
    <property type="match status" value="1"/>
</dbReference>
<dbReference type="InterPro" id="IPR035906">
    <property type="entry name" value="MetI-like_sf"/>
</dbReference>
<dbReference type="Pfam" id="PF00528">
    <property type="entry name" value="BPD_transp_1"/>
    <property type="match status" value="1"/>
</dbReference>
<evidence type="ECO:0000313" key="10">
    <source>
        <dbReference type="EMBL" id="OPA90084.1"/>
    </source>
</evidence>
<dbReference type="GO" id="GO:0005886">
    <property type="term" value="C:plasma membrane"/>
    <property type="evidence" value="ECO:0007669"/>
    <property type="project" value="UniProtKB-SubCell"/>
</dbReference>
<dbReference type="OrthoDB" id="9807047at2"/>
<dbReference type="PANTHER" id="PTHR42929:SF5">
    <property type="entry name" value="ABC TRANSPORTER PERMEASE PROTEIN"/>
    <property type="match status" value="1"/>
</dbReference>
<dbReference type="EMBL" id="MSDF01000030">
    <property type="protein sequence ID" value="OPA90084.1"/>
    <property type="molecule type" value="Genomic_DNA"/>
</dbReference>
<evidence type="ECO:0000256" key="3">
    <source>
        <dbReference type="ARBA" id="ARBA00022448"/>
    </source>
</evidence>
<accession>A0A1T2YDD1</accession>
<feature type="transmembrane region" description="Helical" evidence="8">
    <location>
        <begin position="308"/>
        <end position="333"/>
    </location>
</feature>
<evidence type="ECO:0000313" key="11">
    <source>
        <dbReference type="Proteomes" id="UP000190965"/>
    </source>
</evidence>
<feature type="transmembrane region" description="Helical" evidence="8">
    <location>
        <begin position="210"/>
        <end position="233"/>
    </location>
</feature>
<feature type="transmembrane region" description="Helical" evidence="8">
    <location>
        <begin position="360"/>
        <end position="381"/>
    </location>
</feature>
<organism evidence="10 11">
    <name type="scientific">Pseudomonas fluorescens</name>
    <dbReference type="NCBI Taxonomy" id="294"/>
    <lineage>
        <taxon>Bacteria</taxon>
        <taxon>Pseudomonadati</taxon>
        <taxon>Pseudomonadota</taxon>
        <taxon>Gammaproteobacteria</taxon>
        <taxon>Pseudomonadales</taxon>
        <taxon>Pseudomonadaceae</taxon>
        <taxon>Pseudomonas</taxon>
    </lineage>
</organism>
<dbReference type="PROSITE" id="PS50928">
    <property type="entry name" value="ABC_TM1"/>
    <property type="match status" value="1"/>
</dbReference>
<feature type="domain" description="ABC transmembrane type-1" evidence="9">
    <location>
        <begin position="175"/>
        <end position="381"/>
    </location>
</feature>
<feature type="transmembrane region" description="Helical" evidence="8">
    <location>
        <begin position="12"/>
        <end position="32"/>
    </location>
</feature>
<evidence type="ECO:0000256" key="1">
    <source>
        <dbReference type="ARBA" id="ARBA00004651"/>
    </source>
</evidence>
<comment type="caution">
    <text evidence="10">The sequence shown here is derived from an EMBL/GenBank/DDBJ whole genome shotgun (WGS) entry which is preliminary data.</text>
</comment>
<dbReference type="Gene3D" id="1.10.3720.10">
    <property type="entry name" value="MetI-like"/>
    <property type="match status" value="1"/>
</dbReference>
<dbReference type="InterPro" id="IPR000515">
    <property type="entry name" value="MetI-like"/>
</dbReference>
<comment type="similarity">
    <text evidence="2">Belongs to the binding-protein-dependent transport system permease family. CysTW subfamily.</text>
</comment>
<feature type="transmembrane region" description="Helical" evidence="8">
    <location>
        <begin position="174"/>
        <end position="198"/>
    </location>
</feature>
<feature type="transmembrane region" description="Helical" evidence="8">
    <location>
        <begin position="263"/>
        <end position="287"/>
    </location>
</feature>
<evidence type="ECO:0000256" key="5">
    <source>
        <dbReference type="ARBA" id="ARBA00022692"/>
    </source>
</evidence>
<proteinExistence type="inferred from homology"/>
<evidence type="ECO:0000259" key="9">
    <source>
        <dbReference type="PROSITE" id="PS50928"/>
    </source>
</evidence>
<dbReference type="AlphaFoldDB" id="A0A1T2YDD1"/>
<sequence length="393" mass="42811">MSTLSVAKRRSAILLVLPLFLFMLAFFLWPLGTVMQQAVSDKSVLGVLPLTKAAAVDWDGQSLPGPAIEQAFVTDIRNVEDQQHIGEMVRRLNSASPGFRTLISKTQAAIQATDGPVDLVSVDKRWAELRYWQTIRDALSPVTDRFLLASVDLQRDSLGAIVDMPSDASANRTIMLRTFGMTATITALCLLLGYPYAVLLASVAGWRRNVLLGAVLLPLWTSLLVRTTAWFIVLQDNGIVNRVLMLLHITDHPLALVFNRTGVIIAMTHVLLPLMVLPIYSVLLGIPRDLMPAAGSLGARPWRAFIEVMLPLSARGITSGVLLVFMSAVGYYITPALIGGPKDQMISSVIAFYATGAANWGMASALGLVLLAITLVLYAVYRRLSTREQEAAE</sequence>
<dbReference type="RefSeq" id="WP_078741773.1">
    <property type="nucleotide sequence ID" value="NZ_MSDF01000030.1"/>
</dbReference>
<dbReference type="Proteomes" id="UP000190965">
    <property type="component" value="Unassembled WGS sequence"/>
</dbReference>
<evidence type="ECO:0000256" key="2">
    <source>
        <dbReference type="ARBA" id="ARBA00007069"/>
    </source>
</evidence>
<dbReference type="PANTHER" id="PTHR42929">
    <property type="entry name" value="INNER MEMBRANE ABC TRANSPORTER PERMEASE PROTEIN YDCU-RELATED-RELATED"/>
    <property type="match status" value="1"/>
</dbReference>
<protein>
    <submittedName>
        <fullName evidence="10">ABC transporter permease</fullName>
    </submittedName>
</protein>
<evidence type="ECO:0000256" key="8">
    <source>
        <dbReference type="RuleBase" id="RU363032"/>
    </source>
</evidence>
<reference evidence="10 11" key="1">
    <citation type="submission" date="2016-12" db="EMBL/GenBank/DDBJ databases">
        <title>Draft genome sequences of seven strains of Pseudomonas fluorescens that produce 4-formylaminooxyvinylglycine.</title>
        <authorList>
            <person name="Okrent R.A."/>
            <person name="Manning V.A."/>
            <person name="Trippe K.M."/>
        </authorList>
    </citation>
    <scope>NUCLEOTIDE SEQUENCE [LARGE SCALE GENOMIC DNA]</scope>
    <source>
        <strain evidence="10 11">P5A</strain>
    </source>
</reference>
<keyword evidence="4" id="KW-1003">Cell membrane</keyword>
<evidence type="ECO:0000256" key="7">
    <source>
        <dbReference type="ARBA" id="ARBA00023136"/>
    </source>
</evidence>
<keyword evidence="7 8" id="KW-0472">Membrane</keyword>
<keyword evidence="3 8" id="KW-0813">Transport</keyword>
<dbReference type="GO" id="GO:0055085">
    <property type="term" value="P:transmembrane transport"/>
    <property type="evidence" value="ECO:0007669"/>
    <property type="project" value="InterPro"/>
</dbReference>
<evidence type="ECO:0000256" key="6">
    <source>
        <dbReference type="ARBA" id="ARBA00022989"/>
    </source>
</evidence>
<keyword evidence="6 8" id="KW-1133">Transmembrane helix</keyword>
<dbReference type="SUPFAM" id="SSF161098">
    <property type="entry name" value="MetI-like"/>
    <property type="match status" value="1"/>
</dbReference>
<name>A0A1T2YDD1_PSEFL</name>
<comment type="subcellular location">
    <subcellularLocation>
        <location evidence="1 8">Cell membrane</location>
        <topology evidence="1 8">Multi-pass membrane protein</topology>
    </subcellularLocation>
</comment>
<keyword evidence="5 8" id="KW-0812">Transmembrane</keyword>